<dbReference type="EMBL" id="JAELUP010000009">
    <property type="protein sequence ID" value="MBJ6360501.1"/>
    <property type="molecule type" value="Genomic_DNA"/>
</dbReference>
<sequence>MSSQEKETKHISIVISKKVHQAMKSAAATEDKHLYQITEELFVQYVKEKHPVLYAKFLEKED</sequence>
<organism evidence="1 2">
    <name type="scientific">Paenibacillus roseus</name>
    <dbReference type="NCBI Taxonomy" id="2798579"/>
    <lineage>
        <taxon>Bacteria</taxon>
        <taxon>Bacillati</taxon>
        <taxon>Bacillota</taxon>
        <taxon>Bacilli</taxon>
        <taxon>Bacillales</taxon>
        <taxon>Paenibacillaceae</taxon>
        <taxon>Paenibacillus</taxon>
    </lineage>
</organism>
<comment type="caution">
    <text evidence="1">The sequence shown here is derived from an EMBL/GenBank/DDBJ whole genome shotgun (WGS) entry which is preliminary data.</text>
</comment>
<keyword evidence="2" id="KW-1185">Reference proteome</keyword>
<dbReference type="InterPro" id="IPR010985">
    <property type="entry name" value="Ribbon_hlx_hlx"/>
</dbReference>
<gene>
    <name evidence="1" type="ORF">JFN88_04075</name>
</gene>
<dbReference type="Gene3D" id="1.10.1220.10">
    <property type="entry name" value="Met repressor-like"/>
    <property type="match status" value="1"/>
</dbReference>
<proteinExistence type="predicted"/>
<dbReference type="GO" id="GO:0006355">
    <property type="term" value="P:regulation of DNA-templated transcription"/>
    <property type="evidence" value="ECO:0007669"/>
    <property type="project" value="InterPro"/>
</dbReference>
<evidence type="ECO:0000313" key="1">
    <source>
        <dbReference type="EMBL" id="MBJ6360501.1"/>
    </source>
</evidence>
<name>A0A934J464_9BACL</name>
<dbReference type="SUPFAM" id="SSF47598">
    <property type="entry name" value="Ribbon-helix-helix"/>
    <property type="match status" value="1"/>
</dbReference>
<dbReference type="AlphaFoldDB" id="A0A934J464"/>
<evidence type="ECO:0000313" key="2">
    <source>
        <dbReference type="Proteomes" id="UP000640274"/>
    </source>
</evidence>
<dbReference type="InterPro" id="IPR013321">
    <property type="entry name" value="Arc_rbn_hlx_hlx"/>
</dbReference>
<dbReference type="RefSeq" id="WP_199018056.1">
    <property type="nucleotide sequence ID" value="NZ_JAELUP010000009.1"/>
</dbReference>
<accession>A0A934J464</accession>
<dbReference type="Proteomes" id="UP000640274">
    <property type="component" value="Unassembled WGS sequence"/>
</dbReference>
<reference evidence="1" key="1">
    <citation type="submission" date="2020-12" db="EMBL/GenBank/DDBJ databases">
        <authorList>
            <person name="Huq M.A."/>
        </authorList>
    </citation>
    <scope>NUCLEOTIDE SEQUENCE</scope>
    <source>
        <strain evidence="1">MAHUQ-46</strain>
    </source>
</reference>
<protein>
    <submittedName>
        <fullName evidence="1">Uncharacterized protein</fullName>
    </submittedName>
</protein>